<organism evidence="2 3">
    <name type="scientific">Trichonephila inaurata madagascariensis</name>
    <dbReference type="NCBI Taxonomy" id="2747483"/>
    <lineage>
        <taxon>Eukaryota</taxon>
        <taxon>Metazoa</taxon>
        <taxon>Ecdysozoa</taxon>
        <taxon>Arthropoda</taxon>
        <taxon>Chelicerata</taxon>
        <taxon>Arachnida</taxon>
        <taxon>Araneae</taxon>
        <taxon>Araneomorphae</taxon>
        <taxon>Entelegynae</taxon>
        <taxon>Araneoidea</taxon>
        <taxon>Nephilidae</taxon>
        <taxon>Trichonephila</taxon>
        <taxon>Trichonephila inaurata</taxon>
    </lineage>
</organism>
<dbReference type="AlphaFoldDB" id="A0A8X7CJX8"/>
<sequence length="407" mass="48245">MRLRNLYIKAPNFKKAFLKVETIEKEAKSVADKFGIENETDYLLYVMKELVLTIPFESAFLDLYAEHVCKNIDSNHFKDLIMGEYIQYVDKILRTSLQTSEIQTIIEKLLKVFKFLEPRLELSFENLYQYEFGANLLRLCCEVNIQESEIVTSLVKRVIDMYATDCSDLSYVRHPFYPYKFFNYILKHVTREKFDIVLYCSNHPQTLWEFSRNFSVVHVASFGNVERVLCLLQHGFEVFPESEAKKSGHGYPFIKETMSRYNLMILQIMSRMRLVNCFSYSHTQFIDQSFYTVTENQDECFRLIWRSIPEPYVRHPQLELDISTEYFYLALHAIFKPFRYSSNVKLGIMYESSFSDMAVGPHEARSLKHLSRCSIRKRLHERWKLPNGIFELGLPSLLEKYLNLEID</sequence>
<name>A0A8X7CJX8_9ARAC</name>
<evidence type="ECO:0000313" key="2">
    <source>
        <dbReference type="EMBL" id="GFY75844.1"/>
    </source>
</evidence>
<dbReference type="Pfam" id="PF07525">
    <property type="entry name" value="SOCS_box"/>
    <property type="match status" value="1"/>
</dbReference>
<keyword evidence="3" id="KW-1185">Reference proteome</keyword>
<proteinExistence type="predicted"/>
<dbReference type="EMBL" id="BMAV01021643">
    <property type="protein sequence ID" value="GFY75844.1"/>
    <property type="molecule type" value="Genomic_DNA"/>
</dbReference>
<dbReference type="SMART" id="SM00969">
    <property type="entry name" value="SOCS_box"/>
    <property type="match status" value="1"/>
</dbReference>
<gene>
    <name evidence="2" type="primary">AVEN_186549_1</name>
    <name evidence="2" type="ORF">TNIN_399351</name>
</gene>
<reference evidence="2" key="1">
    <citation type="submission" date="2020-08" db="EMBL/GenBank/DDBJ databases">
        <title>Multicomponent nature underlies the extraordinary mechanical properties of spider dragline silk.</title>
        <authorList>
            <person name="Kono N."/>
            <person name="Nakamura H."/>
            <person name="Mori M."/>
            <person name="Yoshida Y."/>
            <person name="Ohtoshi R."/>
            <person name="Malay A.D."/>
            <person name="Moran D.A.P."/>
            <person name="Tomita M."/>
            <person name="Numata K."/>
            <person name="Arakawa K."/>
        </authorList>
    </citation>
    <scope>NUCLEOTIDE SEQUENCE</scope>
</reference>
<evidence type="ECO:0000259" key="1">
    <source>
        <dbReference type="SMART" id="SM00969"/>
    </source>
</evidence>
<evidence type="ECO:0000313" key="3">
    <source>
        <dbReference type="Proteomes" id="UP000886998"/>
    </source>
</evidence>
<feature type="domain" description="SOCS box" evidence="1">
    <location>
        <begin position="364"/>
        <end position="405"/>
    </location>
</feature>
<comment type="caution">
    <text evidence="2">The sequence shown here is derived from an EMBL/GenBank/DDBJ whole genome shotgun (WGS) entry which is preliminary data.</text>
</comment>
<accession>A0A8X7CJX8</accession>
<dbReference type="OrthoDB" id="6419934at2759"/>
<dbReference type="Proteomes" id="UP000886998">
    <property type="component" value="Unassembled WGS sequence"/>
</dbReference>
<dbReference type="Gene3D" id="1.10.750.20">
    <property type="entry name" value="SOCS box"/>
    <property type="match status" value="1"/>
</dbReference>
<protein>
    <submittedName>
        <fullName evidence="2">SOCS box domain-containing protein</fullName>
    </submittedName>
</protein>
<dbReference type="InterPro" id="IPR001496">
    <property type="entry name" value="SOCS_box"/>
</dbReference>